<evidence type="ECO:0000256" key="3">
    <source>
        <dbReference type="ARBA" id="ARBA00005119"/>
    </source>
</evidence>
<dbReference type="PROSITE" id="PS01315">
    <property type="entry name" value="CDS"/>
    <property type="match status" value="1"/>
</dbReference>
<protein>
    <recommendedName>
        <fullName evidence="7 18">Phosphatidate cytidylyltransferase</fullName>
        <ecNumber evidence="6 18">2.7.7.41</ecNumber>
    </recommendedName>
</protein>
<dbReference type="EMBL" id="NZEX01000169">
    <property type="protein sequence ID" value="MAH64542.1"/>
    <property type="molecule type" value="Genomic_DNA"/>
</dbReference>
<evidence type="ECO:0000256" key="19">
    <source>
        <dbReference type="SAM" id="Phobius"/>
    </source>
</evidence>
<evidence type="ECO:0000256" key="16">
    <source>
        <dbReference type="ARBA" id="ARBA00023209"/>
    </source>
</evidence>
<reference evidence="22" key="1">
    <citation type="submission" date="2017-09" db="EMBL/GenBank/DDBJ databases">
        <title>The Reconstruction of 2,631 Draft Metagenome-Assembled Genomes from the Global Oceans.</title>
        <authorList>
            <person name="Tully B.J."/>
            <person name="Graham E.D."/>
            <person name="Heidelberg J.F."/>
        </authorList>
    </citation>
    <scope>NUCLEOTIDE SEQUENCE [LARGE SCALE GENOMIC DNA]</scope>
</reference>
<dbReference type="GO" id="GO:0004605">
    <property type="term" value="F:phosphatidate cytidylyltransferase activity"/>
    <property type="evidence" value="ECO:0007669"/>
    <property type="project" value="UniProtKB-EC"/>
</dbReference>
<feature type="transmembrane region" description="Helical" evidence="19">
    <location>
        <begin position="116"/>
        <end position="134"/>
    </location>
</feature>
<evidence type="ECO:0000256" key="12">
    <source>
        <dbReference type="ARBA" id="ARBA00022695"/>
    </source>
</evidence>
<keyword evidence="10 18" id="KW-0808">Transferase</keyword>
<comment type="pathway">
    <text evidence="3 18">Phospholipid metabolism; CDP-diacylglycerol biosynthesis; CDP-diacylglycerol from sn-glycerol 3-phosphate: step 3/3.</text>
</comment>
<proteinExistence type="inferred from homology"/>
<evidence type="ECO:0000313" key="20">
    <source>
        <dbReference type="EMBL" id="MAH64542.1"/>
    </source>
</evidence>
<name>A0A2D6YNI1_9DELT</name>
<evidence type="ECO:0000256" key="4">
    <source>
        <dbReference type="ARBA" id="ARBA00005189"/>
    </source>
</evidence>
<evidence type="ECO:0000256" key="9">
    <source>
        <dbReference type="ARBA" id="ARBA00022516"/>
    </source>
</evidence>
<evidence type="ECO:0000256" key="2">
    <source>
        <dbReference type="ARBA" id="ARBA00004651"/>
    </source>
</evidence>
<organism evidence="21 22">
    <name type="scientific">SAR324 cluster bacterium</name>
    <dbReference type="NCBI Taxonomy" id="2024889"/>
    <lineage>
        <taxon>Bacteria</taxon>
        <taxon>Deltaproteobacteria</taxon>
        <taxon>SAR324 cluster</taxon>
    </lineage>
</organism>
<evidence type="ECO:0000256" key="5">
    <source>
        <dbReference type="ARBA" id="ARBA00010185"/>
    </source>
</evidence>
<evidence type="ECO:0000256" key="13">
    <source>
        <dbReference type="ARBA" id="ARBA00022989"/>
    </source>
</evidence>
<evidence type="ECO:0000256" key="11">
    <source>
        <dbReference type="ARBA" id="ARBA00022692"/>
    </source>
</evidence>
<evidence type="ECO:0000256" key="8">
    <source>
        <dbReference type="ARBA" id="ARBA00022475"/>
    </source>
</evidence>
<dbReference type="PANTHER" id="PTHR46382">
    <property type="entry name" value="PHOSPHATIDATE CYTIDYLYLTRANSFERASE"/>
    <property type="match status" value="1"/>
</dbReference>
<comment type="catalytic activity">
    <reaction evidence="1 18">
        <text>a 1,2-diacyl-sn-glycero-3-phosphate + CTP + H(+) = a CDP-1,2-diacyl-sn-glycerol + diphosphate</text>
        <dbReference type="Rhea" id="RHEA:16229"/>
        <dbReference type="ChEBI" id="CHEBI:15378"/>
        <dbReference type="ChEBI" id="CHEBI:33019"/>
        <dbReference type="ChEBI" id="CHEBI:37563"/>
        <dbReference type="ChEBI" id="CHEBI:58332"/>
        <dbReference type="ChEBI" id="CHEBI:58608"/>
        <dbReference type="EC" id="2.7.7.41"/>
    </reaction>
</comment>
<accession>A0A2D6YNI1</accession>
<keyword evidence="16" id="KW-0594">Phospholipid biosynthesis</keyword>
<dbReference type="Proteomes" id="UP000226525">
    <property type="component" value="Unassembled WGS sequence"/>
</dbReference>
<evidence type="ECO:0000256" key="14">
    <source>
        <dbReference type="ARBA" id="ARBA00023098"/>
    </source>
</evidence>
<comment type="pathway">
    <text evidence="4">Lipid metabolism.</text>
</comment>
<keyword evidence="11 18" id="KW-0812">Transmembrane</keyword>
<keyword evidence="8" id="KW-1003">Cell membrane</keyword>
<evidence type="ECO:0000256" key="7">
    <source>
        <dbReference type="ARBA" id="ARBA00019373"/>
    </source>
</evidence>
<keyword evidence="13 19" id="KW-1133">Transmembrane helix</keyword>
<dbReference type="AlphaFoldDB" id="A0A2D6YNI1"/>
<evidence type="ECO:0000256" key="10">
    <source>
        <dbReference type="ARBA" id="ARBA00022679"/>
    </source>
</evidence>
<dbReference type="GO" id="GO:0016024">
    <property type="term" value="P:CDP-diacylglycerol biosynthetic process"/>
    <property type="evidence" value="ECO:0007669"/>
    <property type="project" value="UniProtKB-UniPathway"/>
</dbReference>
<gene>
    <name evidence="20" type="ORF">CMN54_14095</name>
    <name evidence="21" type="ORF">CMN54_15110</name>
</gene>
<dbReference type="UniPathway" id="UPA00557">
    <property type="reaction ID" value="UER00614"/>
</dbReference>
<evidence type="ECO:0000256" key="6">
    <source>
        <dbReference type="ARBA" id="ARBA00012487"/>
    </source>
</evidence>
<sequence>MSEVSPTTWWSSNLTQRLLSGVVMMLVAILSLAYGTTQWVGLLVLVVVILGMQEYRAMLSQQNVHLNQRGWLYSAFLLSISPLLGGIGALNAMLILVVGGWILNEMVFSSKQRLEELHSLGWALFGLFWVGWSFPHMTLIKDLPHGELNLCLLLVVIVLTDSLAYFGGRRFGKTSLAPGISPKKTREGSFCGTVGSMLVGSVIAVSWLEFSWPMALLLTFLISVLSQVGDLVESKMKRLCGVKDSGKVLPGHGGILDRLDSFLLTTPFFYYWILLLA</sequence>
<feature type="transmembrane region" description="Helical" evidence="19">
    <location>
        <begin position="21"/>
        <end position="51"/>
    </location>
</feature>
<evidence type="ECO:0000313" key="21">
    <source>
        <dbReference type="EMBL" id="MAH64737.1"/>
    </source>
</evidence>
<dbReference type="PANTHER" id="PTHR46382:SF1">
    <property type="entry name" value="PHOSPHATIDATE CYTIDYLYLTRANSFERASE"/>
    <property type="match status" value="1"/>
</dbReference>
<reference evidence="21" key="2">
    <citation type="journal article" date="2018" name="Sci. Data">
        <title>The reconstruction of 2,631 draft metagenome-assembled genomes from the global oceans.</title>
        <authorList>
            <person name="Tully B.J."/>
            <person name="Graham E.D."/>
            <person name="Heidelberg J.F."/>
        </authorList>
    </citation>
    <scope>NUCLEOTIDE SEQUENCE</scope>
    <source>
        <strain evidence="21">MED745</strain>
    </source>
</reference>
<keyword evidence="9" id="KW-0444">Lipid biosynthesis</keyword>
<evidence type="ECO:0000313" key="22">
    <source>
        <dbReference type="Proteomes" id="UP000226525"/>
    </source>
</evidence>
<comment type="similarity">
    <text evidence="5 18">Belongs to the CDS family.</text>
</comment>
<evidence type="ECO:0000256" key="15">
    <source>
        <dbReference type="ARBA" id="ARBA00023136"/>
    </source>
</evidence>
<feature type="transmembrane region" description="Helical" evidence="19">
    <location>
        <begin position="188"/>
        <end position="208"/>
    </location>
</feature>
<dbReference type="GO" id="GO:0005886">
    <property type="term" value="C:plasma membrane"/>
    <property type="evidence" value="ECO:0007669"/>
    <property type="project" value="UniProtKB-SubCell"/>
</dbReference>
<dbReference type="Pfam" id="PF01148">
    <property type="entry name" value="CTP_transf_1"/>
    <property type="match status" value="1"/>
</dbReference>
<feature type="transmembrane region" description="Helical" evidence="19">
    <location>
        <begin position="71"/>
        <end position="104"/>
    </location>
</feature>
<keyword evidence="15 19" id="KW-0472">Membrane</keyword>
<evidence type="ECO:0000256" key="1">
    <source>
        <dbReference type="ARBA" id="ARBA00001698"/>
    </source>
</evidence>
<dbReference type="EMBL" id="NZEX01000185">
    <property type="protein sequence ID" value="MAH64737.1"/>
    <property type="molecule type" value="Genomic_DNA"/>
</dbReference>
<feature type="transmembrane region" description="Helical" evidence="19">
    <location>
        <begin position="146"/>
        <end position="167"/>
    </location>
</feature>
<keyword evidence="14" id="KW-0443">Lipid metabolism</keyword>
<keyword evidence="12 18" id="KW-0548">Nucleotidyltransferase</keyword>
<comment type="subcellular location">
    <subcellularLocation>
        <location evidence="2">Cell membrane</location>
        <topology evidence="2">Multi-pass membrane protein</topology>
    </subcellularLocation>
</comment>
<dbReference type="EC" id="2.7.7.41" evidence="6 18"/>
<keyword evidence="17" id="KW-1208">Phospholipid metabolism</keyword>
<evidence type="ECO:0000256" key="17">
    <source>
        <dbReference type="ARBA" id="ARBA00023264"/>
    </source>
</evidence>
<dbReference type="InterPro" id="IPR000374">
    <property type="entry name" value="PC_trans"/>
</dbReference>
<evidence type="ECO:0000256" key="18">
    <source>
        <dbReference type="RuleBase" id="RU003938"/>
    </source>
</evidence>
<comment type="caution">
    <text evidence="21">The sequence shown here is derived from an EMBL/GenBank/DDBJ whole genome shotgun (WGS) entry which is preliminary data.</text>
</comment>